<feature type="compositionally biased region" description="Basic and acidic residues" evidence="1">
    <location>
        <begin position="141"/>
        <end position="159"/>
    </location>
</feature>
<feature type="region of interest" description="Disordered" evidence="1">
    <location>
        <begin position="141"/>
        <end position="177"/>
    </location>
</feature>
<proteinExistence type="predicted"/>
<dbReference type="AlphaFoldDB" id="A0A380RW18"/>
<gene>
    <name evidence="2" type="ORF">SAMN05661053_0298</name>
</gene>
<evidence type="ECO:0000313" key="3">
    <source>
        <dbReference type="Proteomes" id="UP000255423"/>
    </source>
</evidence>
<evidence type="ECO:0000256" key="1">
    <source>
        <dbReference type="SAM" id="MobiDB-lite"/>
    </source>
</evidence>
<accession>A0A380RW18</accession>
<dbReference type="RefSeq" id="WP_109571834.1">
    <property type="nucleotide sequence ID" value="NZ_UHJL01000001.1"/>
</dbReference>
<reference evidence="2 3" key="1">
    <citation type="submission" date="2017-08" db="EMBL/GenBank/DDBJ databases">
        <authorList>
            <person name="de Groot N.N."/>
        </authorList>
    </citation>
    <scope>NUCLEOTIDE SEQUENCE [LARGE SCALE GENOMIC DNA]</scope>
    <source>
        <strain evidence="2 3">HM2</strain>
    </source>
</reference>
<name>A0A380RW18_FIBSU</name>
<dbReference type="EMBL" id="UHJL01000001">
    <property type="protein sequence ID" value="SUQ19072.1"/>
    <property type="molecule type" value="Genomic_DNA"/>
</dbReference>
<sequence>MKRILSFFVVILVALFPLELALLNKDCIDSEIKIECKGTVCAIQPTSSNEPVEFEALVFDPKSLNDEPIENSFESSVVRVYYKDEKKEKIEFIAIKNGNVMTSMYFADSVGMVQSISSKLLGYEPFFFLTKTNSNKYRLEETRKRTEKLSDSLRSDKKNLRQSNPKSPYGQMSDKFQDSAFQKEIDSVLRKLNMLK</sequence>
<organism evidence="2 3">
    <name type="scientific">Fibrobacter succinogenes</name>
    <name type="common">Bacteroides succinogenes</name>
    <dbReference type="NCBI Taxonomy" id="833"/>
    <lineage>
        <taxon>Bacteria</taxon>
        <taxon>Pseudomonadati</taxon>
        <taxon>Fibrobacterota</taxon>
        <taxon>Fibrobacteria</taxon>
        <taxon>Fibrobacterales</taxon>
        <taxon>Fibrobacteraceae</taxon>
        <taxon>Fibrobacter</taxon>
    </lineage>
</organism>
<dbReference type="Proteomes" id="UP000255423">
    <property type="component" value="Unassembled WGS sequence"/>
</dbReference>
<evidence type="ECO:0000313" key="2">
    <source>
        <dbReference type="EMBL" id="SUQ19072.1"/>
    </source>
</evidence>
<protein>
    <submittedName>
        <fullName evidence="2">Uncharacterized protein</fullName>
    </submittedName>
</protein>